<keyword evidence="3" id="KW-1185">Reference proteome</keyword>
<gene>
    <name evidence="2" type="ORF">RB653_000203</name>
</gene>
<protein>
    <recommendedName>
        <fullName evidence="4">Transmembrane protein</fullName>
    </recommendedName>
</protein>
<comment type="caution">
    <text evidence="2">The sequence shown here is derived from an EMBL/GenBank/DDBJ whole genome shotgun (WGS) entry which is preliminary data.</text>
</comment>
<name>A0AAN7Z103_9MYCE</name>
<feature type="transmembrane region" description="Helical" evidence="1">
    <location>
        <begin position="12"/>
        <end position="32"/>
    </location>
</feature>
<feature type="transmembrane region" description="Helical" evidence="1">
    <location>
        <begin position="76"/>
        <end position="97"/>
    </location>
</feature>
<dbReference type="Proteomes" id="UP001344447">
    <property type="component" value="Unassembled WGS sequence"/>
</dbReference>
<evidence type="ECO:0000313" key="2">
    <source>
        <dbReference type="EMBL" id="KAK5580190.1"/>
    </source>
</evidence>
<evidence type="ECO:0000256" key="1">
    <source>
        <dbReference type="SAM" id="Phobius"/>
    </source>
</evidence>
<evidence type="ECO:0000313" key="3">
    <source>
        <dbReference type="Proteomes" id="UP001344447"/>
    </source>
</evidence>
<accession>A0AAN7Z103</accession>
<keyword evidence="1" id="KW-0472">Membrane</keyword>
<dbReference type="EMBL" id="JAVFKY010000002">
    <property type="protein sequence ID" value="KAK5580190.1"/>
    <property type="molecule type" value="Genomic_DNA"/>
</dbReference>
<sequence>MSLIQKDTIFTFLKITYGVAAITSPLWASMAFMALTEMHYRASYYRRARFQKACQVCILAEPVALIYSLYKWDKSTFVTFLPLLPIASFIVCSYAYLKDIKGSNN</sequence>
<reference evidence="2 3" key="1">
    <citation type="submission" date="2023-11" db="EMBL/GenBank/DDBJ databases">
        <title>Dfirmibasis_genome.</title>
        <authorList>
            <person name="Edelbroek B."/>
            <person name="Kjellin J."/>
            <person name="Jerlstrom-Hultqvist J."/>
            <person name="Soderbom F."/>
        </authorList>
    </citation>
    <scope>NUCLEOTIDE SEQUENCE [LARGE SCALE GENOMIC DNA]</scope>
    <source>
        <strain evidence="2 3">TNS-C-14</strain>
    </source>
</reference>
<dbReference type="AlphaFoldDB" id="A0AAN7Z103"/>
<evidence type="ECO:0008006" key="4">
    <source>
        <dbReference type="Google" id="ProtNLM"/>
    </source>
</evidence>
<proteinExistence type="predicted"/>
<organism evidence="2 3">
    <name type="scientific">Dictyostelium firmibasis</name>
    <dbReference type="NCBI Taxonomy" id="79012"/>
    <lineage>
        <taxon>Eukaryota</taxon>
        <taxon>Amoebozoa</taxon>
        <taxon>Evosea</taxon>
        <taxon>Eumycetozoa</taxon>
        <taxon>Dictyostelia</taxon>
        <taxon>Dictyosteliales</taxon>
        <taxon>Dictyosteliaceae</taxon>
        <taxon>Dictyostelium</taxon>
    </lineage>
</organism>
<keyword evidence="1" id="KW-1133">Transmembrane helix</keyword>
<keyword evidence="1" id="KW-0812">Transmembrane</keyword>